<sequence>MANPQYTAGLHFIVSTPIRTLDEYDRKAIRSHATRAAVTRQRAPQLRSWICPDRELGSLKRTVLENPSAPEPAISVSYPRRVGSDFSGLQLPSGVESYMIQDLVRLIDLDKRGAYPYEVCLDIHLVERGWFPYMISDVCCLHSMMFLVRAFVEGALHNQLSRLARFHYAQTLQHLQARLDASDKTLATSDSTIMVVFFLASVAELTKDFATVATHINGLDKIVNLRGGVKALNTHNNIQFKVCRADLSYALLSGHRPRLLKGFPWTCFIAHRGLINCSHQPHDATVRAFLETTVDTRLHNAFRDLHDFSCISNLAYQTTRKLSPDIYNEMMISILYRLTNLSFEGDPVQEMIRIGLLTFSSTLFIQRHFIEQPYDHLLHLYNNALFGLLGLTDIELPIALLLWFTIFSLVVGCEETPLAGRLRVLLDKALLRVSINSWHLAREILGSIMWVDFIHDRLGKQAFESAMFRLKM</sequence>
<dbReference type="GeneID" id="70245861"/>
<protein>
    <submittedName>
        <fullName evidence="1">Uncharacterized protein</fullName>
    </submittedName>
</protein>
<proteinExistence type="predicted"/>
<dbReference type="AlphaFoldDB" id="A0AAD4Q293"/>
<organism evidence="1 2">
    <name type="scientific">Talaromyces proteolyticus</name>
    <dbReference type="NCBI Taxonomy" id="1131652"/>
    <lineage>
        <taxon>Eukaryota</taxon>
        <taxon>Fungi</taxon>
        <taxon>Dikarya</taxon>
        <taxon>Ascomycota</taxon>
        <taxon>Pezizomycotina</taxon>
        <taxon>Eurotiomycetes</taxon>
        <taxon>Eurotiomycetidae</taxon>
        <taxon>Eurotiales</taxon>
        <taxon>Trichocomaceae</taxon>
        <taxon>Talaromyces</taxon>
        <taxon>Talaromyces sect. Bacilispori</taxon>
    </lineage>
</organism>
<accession>A0AAD4Q293</accession>
<dbReference type="Proteomes" id="UP001201262">
    <property type="component" value="Unassembled WGS sequence"/>
</dbReference>
<dbReference type="EMBL" id="JAJTJA010000004">
    <property type="protein sequence ID" value="KAH8700088.1"/>
    <property type="molecule type" value="Genomic_DNA"/>
</dbReference>
<dbReference type="PANTHER" id="PTHR37540">
    <property type="entry name" value="TRANSCRIPTION FACTOR (ACR-2), PUTATIVE-RELATED-RELATED"/>
    <property type="match status" value="1"/>
</dbReference>
<name>A0AAD4Q293_9EURO</name>
<evidence type="ECO:0000313" key="1">
    <source>
        <dbReference type="EMBL" id="KAH8700088.1"/>
    </source>
</evidence>
<gene>
    <name evidence="1" type="ORF">BGW36DRAFT_373329</name>
</gene>
<comment type="caution">
    <text evidence="1">The sequence shown here is derived from an EMBL/GenBank/DDBJ whole genome shotgun (WGS) entry which is preliminary data.</text>
</comment>
<evidence type="ECO:0000313" key="2">
    <source>
        <dbReference type="Proteomes" id="UP001201262"/>
    </source>
</evidence>
<dbReference type="RefSeq" id="XP_046073794.1">
    <property type="nucleotide sequence ID" value="XM_046215574.1"/>
</dbReference>
<dbReference type="PANTHER" id="PTHR37540:SF5">
    <property type="entry name" value="TRANSCRIPTION FACTOR DOMAIN-CONTAINING PROTEIN"/>
    <property type="match status" value="1"/>
</dbReference>
<keyword evidence="2" id="KW-1185">Reference proteome</keyword>
<reference evidence="1" key="1">
    <citation type="submission" date="2021-12" db="EMBL/GenBank/DDBJ databases">
        <title>Convergent genome expansion in fungi linked to evolution of root-endophyte symbiosis.</title>
        <authorList>
            <consortium name="DOE Joint Genome Institute"/>
            <person name="Ke Y.-H."/>
            <person name="Bonito G."/>
            <person name="Liao H.-L."/>
            <person name="Looney B."/>
            <person name="Rojas-Flechas A."/>
            <person name="Nash J."/>
            <person name="Hameed K."/>
            <person name="Schadt C."/>
            <person name="Martin F."/>
            <person name="Crous P.W."/>
            <person name="Miettinen O."/>
            <person name="Magnuson J.K."/>
            <person name="Labbe J."/>
            <person name="Jacobson D."/>
            <person name="Doktycz M.J."/>
            <person name="Veneault-Fourrey C."/>
            <person name="Kuo A."/>
            <person name="Mondo S."/>
            <person name="Calhoun S."/>
            <person name="Riley R."/>
            <person name="Ohm R."/>
            <person name="LaButti K."/>
            <person name="Andreopoulos B."/>
            <person name="Pangilinan J."/>
            <person name="Nolan M."/>
            <person name="Tritt A."/>
            <person name="Clum A."/>
            <person name="Lipzen A."/>
            <person name="Daum C."/>
            <person name="Barry K."/>
            <person name="Grigoriev I.V."/>
            <person name="Vilgalys R."/>
        </authorList>
    </citation>
    <scope>NUCLEOTIDE SEQUENCE</scope>
    <source>
        <strain evidence="1">PMI_201</strain>
    </source>
</reference>